<dbReference type="AlphaFoldDB" id="A0A9J6HAX9"/>
<reference evidence="1 2" key="1">
    <citation type="journal article" date="2020" name="Cell">
        <title>Large-Scale Comparative Analyses of Tick Genomes Elucidate Their Genetic Diversity and Vector Capacities.</title>
        <authorList>
            <consortium name="Tick Genome and Microbiome Consortium (TIGMIC)"/>
            <person name="Jia N."/>
            <person name="Wang J."/>
            <person name="Shi W."/>
            <person name="Du L."/>
            <person name="Sun Y."/>
            <person name="Zhan W."/>
            <person name="Jiang J.F."/>
            <person name="Wang Q."/>
            <person name="Zhang B."/>
            <person name="Ji P."/>
            <person name="Bell-Sakyi L."/>
            <person name="Cui X.M."/>
            <person name="Yuan T.T."/>
            <person name="Jiang B.G."/>
            <person name="Yang W.F."/>
            <person name="Lam T.T."/>
            <person name="Chang Q.C."/>
            <person name="Ding S.J."/>
            <person name="Wang X.J."/>
            <person name="Zhu J.G."/>
            <person name="Ruan X.D."/>
            <person name="Zhao L."/>
            <person name="Wei J.T."/>
            <person name="Ye R.Z."/>
            <person name="Que T.C."/>
            <person name="Du C.H."/>
            <person name="Zhou Y.H."/>
            <person name="Cheng J.X."/>
            <person name="Dai P.F."/>
            <person name="Guo W.B."/>
            <person name="Han X.H."/>
            <person name="Huang E.J."/>
            <person name="Li L.F."/>
            <person name="Wei W."/>
            <person name="Gao Y.C."/>
            <person name="Liu J.Z."/>
            <person name="Shao H.Z."/>
            <person name="Wang X."/>
            <person name="Wang C.C."/>
            <person name="Yang T.C."/>
            <person name="Huo Q.B."/>
            <person name="Li W."/>
            <person name="Chen H.Y."/>
            <person name="Chen S.E."/>
            <person name="Zhou L.G."/>
            <person name="Ni X.B."/>
            <person name="Tian J.H."/>
            <person name="Sheng Y."/>
            <person name="Liu T."/>
            <person name="Pan Y.S."/>
            <person name="Xia L.Y."/>
            <person name="Li J."/>
            <person name="Zhao F."/>
            <person name="Cao W.C."/>
        </authorList>
    </citation>
    <scope>NUCLEOTIDE SEQUENCE [LARGE SCALE GENOMIC DNA]</scope>
    <source>
        <strain evidence="1">HaeL-2018</strain>
    </source>
</reference>
<dbReference type="OrthoDB" id="6505303at2759"/>
<organism evidence="1 2">
    <name type="scientific">Haemaphysalis longicornis</name>
    <name type="common">Bush tick</name>
    <dbReference type="NCBI Taxonomy" id="44386"/>
    <lineage>
        <taxon>Eukaryota</taxon>
        <taxon>Metazoa</taxon>
        <taxon>Ecdysozoa</taxon>
        <taxon>Arthropoda</taxon>
        <taxon>Chelicerata</taxon>
        <taxon>Arachnida</taxon>
        <taxon>Acari</taxon>
        <taxon>Parasitiformes</taxon>
        <taxon>Ixodida</taxon>
        <taxon>Ixodoidea</taxon>
        <taxon>Ixodidae</taxon>
        <taxon>Haemaphysalinae</taxon>
        <taxon>Haemaphysalis</taxon>
    </lineage>
</organism>
<evidence type="ECO:0000313" key="2">
    <source>
        <dbReference type="Proteomes" id="UP000821853"/>
    </source>
</evidence>
<protein>
    <recommendedName>
        <fullName evidence="3">PiggyBac transposable element-derived protein domain-containing protein</fullName>
    </recommendedName>
</protein>
<proteinExistence type="predicted"/>
<evidence type="ECO:0008006" key="3">
    <source>
        <dbReference type="Google" id="ProtNLM"/>
    </source>
</evidence>
<sequence>MVPAGSTLYCDCWFSSIGLIDELMKKDIFGTGTLMKKRMPKEANFTNDKDLVKKFRGTSEQ</sequence>
<dbReference type="Proteomes" id="UP000821853">
    <property type="component" value="Unassembled WGS sequence"/>
</dbReference>
<dbReference type="VEuPathDB" id="VectorBase:HLOH_065479"/>
<comment type="caution">
    <text evidence="1">The sequence shown here is derived from an EMBL/GenBank/DDBJ whole genome shotgun (WGS) entry which is preliminary data.</text>
</comment>
<evidence type="ECO:0000313" key="1">
    <source>
        <dbReference type="EMBL" id="KAH9384097.1"/>
    </source>
</evidence>
<name>A0A9J6HAX9_HAELO</name>
<accession>A0A9J6HAX9</accession>
<keyword evidence="2" id="KW-1185">Reference proteome</keyword>
<dbReference type="EMBL" id="JABSTR010001570">
    <property type="protein sequence ID" value="KAH9384097.1"/>
    <property type="molecule type" value="Genomic_DNA"/>
</dbReference>
<gene>
    <name evidence="1" type="ORF">HPB48_026083</name>
</gene>